<name>A0A9W7TM31_TRIRA</name>
<keyword evidence="13" id="KW-1185">Reference proteome</keyword>
<protein>
    <submittedName>
        <fullName evidence="12">C-C chemokine receptor type 6</fullName>
    </submittedName>
</protein>
<evidence type="ECO:0000256" key="8">
    <source>
        <dbReference type="ARBA" id="ARBA00023180"/>
    </source>
</evidence>
<dbReference type="PANTHER" id="PTHR10489">
    <property type="entry name" value="CELL ADHESION MOLECULE"/>
    <property type="match status" value="1"/>
</dbReference>
<dbReference type="SUPFAM" id="SSF81321">
    <property type="entry name" value="Family A G protein-coupled receptor-like"/>
    <property type="match status" value="1"/>
</dbReference>
<dbReference type="GO" id="GO:0009897">
    <property type="term" value="C:external side of plasma membrane"/>
    <property type="evidence" value="ECO:0007669"/>
    <property type="project" value="TreeGrafter"/>
</dbReference>
<evidence type="ECO:0000259" key="11">
    <source>
        <dbReference type="PROSITE" id="PS50262"/>
    </source>
</evidence>
<evidence type="ECO:0000256" key="7">
    <source>
        <dbReference type="ARBA" id="ARBA00023170"/>
    </source>
</evidence>
<dbReference type="GO" id="GO:0019722">
    <property type="term" value="P:calcium-mediated signaling"/>
    <property type="evidence" value="ECO:0007669"/>
    <property type="project" value="TreeGrafter"/>
</dbReference>
<accession>A0A9W7TM31</accession>
<evidence type="ECO:0000256" key="10">
    <source>
        <dbReference type="SAM" id="Phobius"/>
    </source>
</evidence>
<dbReference type="Gene3D" id="1.20.1070.10">
    <property type="entry name" value="Rhodopsin 7-helix transmembrane proteins"/>
    <property type="match status" value="1"/>
</dbReference>
<comment type="caution">
    <text evidence="12">The sequence shown here is derived from an EMBL/GenBank/DDBJ whole genome shotgun (WGS) entry which is preliminary data.</text>
</comment>
<dbReference type="InterPro" id="IPR017452">
    <property type="entry name" value="GPCR_Rhodpsn_7TM"/>
</dbReference>
<keyword evidence="9" id="KW-0807">Transducer</keyword>
<feature type="transmembrane region" description="Helical" evidence="10">
    <location>
        <begin position="260"/>
        <end position="281"/>
    </location>
</feature>
<keyword evidence="5" id="KW-0297">G-protein coupled receptor</keyword>
<evidence type="ECO:0000256" key="1">
    <source>
        <dbReference type="ARBA" id="ARBA00004651"/>
    </source>
</evidence>
<evidence type="ECO:0000313" key="12">
    <source>
        <dbReference type="EMBL" id="KAI7799685.1"/>
    </source>
</evidence>
<dbReference type="PRINTS" id="PR00657">
    <property type="entry name" value="CCCHEMOKINER"/>
</dbReference>
<evidence type="ECO:0000313" key="13">
    <source>
        <dbReference type="Proteomes" id="UP001059041"/>
    </source>
</evidence>
<dbReference type="PROSITE" id="PS50262">
    <property type="entry name" value="G_PROTEIN_RECEP_F1_2"/>
    <property type="match status" value="1"/>
</dbReference>
<evidence type="ECO:0000256" key="2">
    <source>
        <dbReference type="ARBA" id="ARBA00022475"/>
    </source>
</evidence>
<evidence type="ECO:0000256" key="4">
    <source>
        <dbReference type="ARBA" id="ARBA00022989"/>
    </source>
</evidence>
<comment type="subcellular location">
    <subcellularLocation>
        <location evidence="1">Cell membrane</location>
        <topology evidence="1">Multi-pass membrane protein</topology>
    </subcellularLocation>
</comment>
<sequence>MEIDFNDSSDNYNYSYDYNSTEGLCSVDRKQHVEKFLQLYIHPIICLVGFIGNTLVIVTYALYKRTKSMTDVYLLNVAIADILFVVALPLIIYSERHGWAMGNWSCKMLRGVYSVNLYSGMLLLACISGDRYLAIVQARRSYRLRSSTLLYSRLVCAVVWSLALVLSLPTFIFYQRYQPSPFEIVTLEDSNYTDFTDAPYVCFFRFNSNVTAKTIKIAVPSAQVAAGFFLPLLIMGFCYISVIATLLRAKNFQRHKAVRVVLTVVLVFVACHTPYNLALLYRTATILDEQECSHEEAVELAIIITESLAYLHSCLNPLLYAFIGVNFRNHFRKIIQDIWCLGKNYMSARRSSRVTSEMYMSTRRSVDGSNSDYGTSFTM</sequence>
<dbReference type="GO" id="GO:0060326">
    <property type="term" value="P:cell chemotaxis"/>
    <property type="evidence" value="ECO:0007669"/>
    <property type="project" value="TreeGrafter"/>
</dbReference>
<feature type="transmembrane region" description="Helical" evidence="10">
    <location>
        <begin position="113"/>
        <end position="133"/>
    </location>
</feature>
<dbReference type="InterPro" id="IPR000276">
    <property type="entry name" value="GPCR_Rhodpsn"/>
</dbReference>
<feature type="domain" description="G-protein coupled receptors family 1 profile" evidence="11">
    <location>
        <begin position="52"/>
        <end position="320"/>
    </location>
</feature>
<dbReference type="PANTHER" id="PTHR10489:SF611">
    <property type="entry name" value="C-C CHEMOKINE RECEPTOR TYPE 6"/>
    <property type="match status" value="1"/>
</dbReference>
<proteinExistence type="predicted"/>
<feature type="transmembrane region" description="Helical" evidence="10">
    <location>
        <begin position="228"/>
        <end position="248"/>
    </location>
</feature>
<dbReference type="FunFam" id="1.20.1070.10:FF:000035">
    <property type="entry name" value="C-C chemokine receptor type 6"/>
    <property type="match status" value="1"/>
</dbReference>
<keyword evidence="6 10" id="KW-0472">Membrane</keyword>
<feature type="transmembrane region" description="Helical" evidence="10">
    <location>
        <begin position="301"/>
        <end position="323"/>
    </location>
</feature>
<reference evidence="12" key="1">
    <citation type="submission" date="2021-02" db="EMBL/GenBank/DDBJ databases">
        <title>Comparative genomics reveals that relaxation of natural selection precedes convergent phenotypic evolution of cavefish.</title>
        <authorList>
            <person name="Peng Z."/>
        </authorList>
    </citation>
    <scope>NUCLEOTIDE SEQUENCE</scope>
    <source>
        <tissue evidence="12">Muscle</tissue>
    </source>
</reference>
<dbReference type="PRINTS" id="PR00237">
    <property type="entry name" value="GPCRRHODOPSN"/>
</dbReference>
<keyword evidence="3 10" id="KW-0812">Transmembrane</keyword>
<dbReference type="AlphaFoldDB" id="A0A9W7TM31"/>
<dbReference type="EMBL" id="JAFHDT010000015">
    <property type="protein sequence ID" value="KAI7799685.1"/>
    <property type="molecule type" value="Genomic_DNA"/>
</dbReference>
<dbReference type="OrthoDB" id="9828427at2759"/>
<feature type="transmembrane region" description="Helical" evidence="10">
    <location>
        <begin position="40"/>
        <end position="63"/>
    </location>
</feature>
<dbReference type="GO" id="GO:0019957">
    <property type="term" value="F:C-C chemokine binding"/>
    <property type="evidence" value="ECO:0007669"/>
    <property type="project" value="TreeGrafter"/>
</dbReference>
<keyword evidence="7 12" id="KW-0675">Receptor</keyword>
<evidence type="ECO:0000256" key="6">
    <source>
        <dbReference type="ARBA" id="ARBA00023136"/>
    </source>
</evidence>
<evidence type="ECO:0000256" key="9">
    <source>
        <dbReference type="ARBA" id="ARBA00023224"/>
    </source>
</evidence>
<keyword evidence="2" id="KW-1003">Cell membrane</keyword>
<evidence type="ECO:0000256" key="5">
    <source>
        <dbReference type="ARBA" id="ARBA00023040"/>
    </source>
</evidence>
<dbReference type="Proteomes" id="UP001059041">
    <property type="component" value="Linkage Group LG15"/>
</dbReference>
<dbReference type="Pfam" id="PF00001">
    <property type="entry name" value="7tm_1"/>
    <property type="match status" value="1"/>
</dbReference>
<keyword evidence="8" id="KW-0325">Glycoprotein</keyword>
<keyword evidence="4 10" id="KW-1133">Transmembrane helix</keyword>
<feature type="transmembrane region" description="Helical" evidence="10">
    <location>
        <begin position="72"/>
        <end position="93"/>
    </location>
</feature>
<organism evidence="12 13">
    <name type="scientific">Triplophysa rosa</name>
    <name type="common">Cave loach</name>
    <dbReference type="NCBI Taxonomy" id="992332"/>
    <lineage>
        <taxon>Eukaryota</taxon>
        <taxon>Metazoa</taxon>
        <taxon>Chordata</taxon>
        <taxon>Craniata</taxon>
        <taxon>Vertebrata</taxon>
        <taxon>Euteleostomi</taxon>
        <taxon>Actinopterygii</taxon>
        <taxon>Neopterygii</taxon>
        <taxon>Teleostei</taxon>
        <taxon>Ostariophysi</taxon>
        <taxon>Cypriniformes</taxon>
        <taxon>Nemacheilidae</taxon>
        <taxon>Triplophysa</taxon>
    </lineage>
</organism>
<dbReference type="GO" id="GO:0006955">
    <property type="term" value="P:immune response"/>
    <property type="evidence" value="ECO:0007669"/>
    <property type="project" value="TreeGrafter"/>
</dbReference>
<evidence type="ECO:0000256" key="3">
    <source>
        <dbReference type="ARBA" id="ARBA00022692"/>
    </source>
</evidence>
<dbReference type="GO" id="GO:0016493">
    <property type="term" value="F:C-C chemokine receptor activity"/>
    <property type="evidence" value="ECO:0007669"/>
    <property type="project" value="TreeGrafter"/>
</dbReference>
<dbReference type="InterPro" id="IPR050119">
    <property type="entry name" value="CCR1-9-like"/>
</dbReference>
<feature type="transmembrane region" description="Helical" evidence="10">
    <location>
        <begin position="154"/>
        <end position="174"/>
    </location>
</feature>
<gene>
    <name evidence="12" type="ORF">IRJ41_009177</name>
</gene>
<dbReference type="InterPro" id="IPR000355">
    <property type="entry name" value="Chemokine_rcpt"/>
</dbReference>
<dbReference type="GO" id="GO:0007204">
    <property type="term" value="P:positive regulation of cytosolic calcium ion concentration"/>
    <property type="evidence" value="ECO:0007669"/>
    <property type="project" value="TreeGrafter"/>
</dbReference>